<reference evidence="1" key="1">
    <citation type="submission" date="2012-08" db="EMBL/GenBank/DDBJ databases">
        <title>Characterization of IT666 structural gene of anthocyanin production in Indian Orange Fleshed sweetpotato.</title>
        <authorList>
            <person name="Choudhury N."/>
            <person name="Tarafdar J."/>
            <person name="Sur P.P."/>
        </authorList>
    </citation>
    <scope>NUCLEOTIDE SEQUENCE</scope>
</reference>
<accession>J7S570</accession>
<feature type="non-terminal residue" evidence="1">
    <location>
        <position position="159"/>
    </location>
</feature>
<dbReference type="EMBL" id="HE980451">
    <property type="protein sequence ID" value="CCK82546.1"/>
    <property type="molecule type" value="mRNA"/>
</dbReference>
<dbReference type="AlphaFoldDB" id="J7S570"/>
<organism evidence="1">
    <name type="scientific">Ipomoea batatas</name>
    <name type="common">Sweet potato</name>
    <name type="synonym">Convolvulus batatas</name>
    <dbReference type="NCBI Taxonomy" id="4120"/>
    <lineage>
        <taxon>Eukaryota</taxon>
        <taxon>Viridiplantae</taxon>
        <taxon>Streptophyta</taxon>
        <taxon>Embryophyta</taxon>
        <taxon>Tracheophyta</taxon>
        <taxon>Spermatophyta</taxon>
        <taxon>Magnoliopsida</taxon>
        <taxon>eudicotyledons</taxon>
        <taxon>Gunneridae</taxon>
        <taxon>Pentapetalae</taxon>
        <taxon>asterids</taxon>
        <taxon>lamiids</taxon>
        <taxon>Solanales</taxon>
        <taxon>Convolvulaceae</taxon>
        <taxon>Ipomoeeae</taxon>
        <taxon>Ipomoea</taxon>
    </lineage>
</organism>
<evidence type="ECO:0000313" key="1">
    <source>
        <dbReference type="EMBL" id="CCK82546.1"/>
    </source>
</evidence>
<protein>
    <submittedName>
        <fullName evidence="1">Transcription factor IbMYB1</fullName>
    </submittedName>
</protein>
<proteinExistence type="evidence at transcript level"/>
<sequence>RLALAESAALARSTYVLRARVCCLVIFKVNILCLIDSSMLGLQLRGSNSKYDRTMAYCMVLRKIQLDNKIPLSVLDLVCPMIVLRSKHSATAEIHRSSNSLYAANMCLGGRLLLEEFREEQQTMRIYGTPIFRRRCLPWLLQGKIIIGRAKPQKSRKNT</sequence>
<name>J7S570_IPOBA</name>
<gene>
    <name evidence="1" type="primary">IT666</name>
</gene>
<feature type="non-terminal residue" evidence="1">
    <location>
        <position position="1"/>
    </location>
</feature>